<sequence length="154" mass="16792">MRAYGLLEQLRPGSRHHRPDHARSRRSSKSSVEASFPLSSLLTVAATLDGHARGKDLFDNEDGTEVVTFKSKQVTVKDDDEAEVLGDLTLNGVTKEVTLDVDLKKAGMHPMLNKPTVGFEAETEIKRSDFGLGLYAPAVGDEVEVKISVEASQQ</sequence>
<dbReference type="Gene3D" id="2.40.128.110">
    <property type="entry name" value="Lipid/polyisoprenoid-binding, YceI-like"/>
    <property type="match status" value="1"/>
</dbReference>
<organism evidence="3 4">
    <name type="scientific">Paracoccus cavernae</name>
    <dbReference type="NCBI Taxonomy" id="1571207"/>
    <lineage>
        <taxon>Bacteria</taxon>
        <taxon>Pseudomonadati</taxon>
        <taxon>Pseudomonadota</taxon>
        <taxon>Alphaproteobacteria</taxon>
        <taxon>Rhodobacterales</taxon>
        <taxon>Paracoccaceae</taxon>
        <taxon>Paracoccus</taxon>
    </lineage>
</organism>
<evidence type="ECO:0000313" key="3">
    <source>
        <dbReference type="EMBL" id="MDN3712158.1"/>
    </source>
</evidence>
<reference evidence="4" key="1">
    <citation type="journal article" date="2019" name="Int. J. Syst. Evol. Microbiol.">
        <title>The Global Catalogue of Microorganisms (GCM) 10K type strain sequencing project: providing services to taxonomists for standard genome sequencing and annotation.</title>
        <authorList>
            <consortium name="The Broad Institute Genomics Platform"/>
            <consortium name="The Broad Institute Genome Sequencing Center for Infectious Disease"/>
            <person name="Wu L."/>
            <person name="Ma J."/>
        </authorList>
    </citation>
    <scope>NUCLEOTIDE SEQUENCE [LARGE SCALE GENOMIC DNA]</scope>
    <source>
        <strain evidence="4">CECT 8482</strain>
    </source>
</reference>
<accession>A0ABT8D5U0</accession>
<dbReference type="Pfam" id="PF04264">
    <property type="entry name" value="YceI"/>
    <property type="match status" value="1"/>
</dbReference>
<proteinExistence type="predicted"/>
<comment type="caution">
    <text evidence="3">The sequence shown here is derived from an EMBL/GenBank/DDBJ whole genome shotgun (WGS) entry which is preliminary data.</text>
</comment>
<evidence type="ECO:0000259" key="2">
    <source>
        <dbReference type="SMART" id="SM00867"/>
    </source>
</evidence>
<dbReference type="PANTHER" id="PTHR34406:SF1">
    <property type="entry name" value="PROTEIN YCEI"/>
    <property type="match status" value="1"/>
</dbReference>
<dbReference type="InterPro" id="IPR007372">
    <property type="entry name" value="Lipid/polyisoprenoid-bd_YceI"/>
</dbReference>
<evidence type="ECO:0000313" key="4">
    <source>
        <dbReference type="Proteomes" id="UP001243846"/>
    </source>
</evidence>
<evidence type="ECO:0000256" key="1">
    <source>
        <dbReference type="SAM" id="MobiDB-lite"/>
    </source>
</evidence>
<protein>
    <submittedName>
        <fullName evidence="3">YceI family protein</fullName>
    </submittedName>
</protein>
<name>A0ABT8D5U0_9RHOB</name>
<feature type="domain" description="Lipid/polyisoprenoid-binding YceI-like" evidence="2">
    <location>
        <begin position="3"/>
        <end position="152"/>
    </location>
</feature>
<feature type="region of interest" description="Disordered" evidence="1">
    <location>
        <begin position="1"/>
        <end position="35"/>
    </location>
</feature>
<dbReference type="SMART" id="SM00867">
    <property type="entry name" value="YceI"/>
    <property type="match status" value="1"/>
</dbReference>
<dbReference type="InterPro" id="IPR036761">
    <property type="entry name" value="TTHA0802/YceI-like_sf"/>
</dbReference>
<dbReference type="SUPFAM" id="SSF101874">
    <property type="entry name" value="YceI-like"/>
    <property type="match status" value="1"/>
</dbReference>
<feature type="compositionally biased region" description="Basic residues" evidence="1">
    <location>
        <begin position="13"/>
        <end position="28"/>
    </location>
</feature>
<gene>
    <name evidence="3" type="ORF">QWZ10_10845</name>
</gene>
<dbReference type="PANTHER" id="PTHR34406">
    <property type="entry name" value="PROTEIN YCEI"/>
    <property type="match status" value="1"/>
</dbReference>
<keyword evidence="4" id="KW-1185">Reference proteome</keyword>
<dbReference type="EMBL" id="JAUFRC010000001">
    <property type="protein sequence ID" value="MDN3712158.1"/>
    <property type="molecule type" value="Genomic_DNA"/>
</dbReference>
<dbReference type="Proteomes" id="UP001243846">
    <property type="component" value="Unassembled WGS sequence"/>
</dbReference>